<dbReference type="GO" id="GO:0055088">
    <property type="term" value="P:lipid homeostasis"/>
    <property type="evidence" value="ECO:0007669"/>
    <property type="project" value="TreeGrafter"/>
</dbReference>
<dbReference type="PROSITE" id="PS51635">
    <property type="entry name" value="PNPLA"/>
    <property type="match status" value="1"/>
</dbReference>
<evidence type="ECO:0000259" key="4">
    <source>
        <dbReference type="PROSITE" id="PS51635"/>
    </source>
</evidence>
<evidence type="ECO:0000256" key="2">
    <source>
        <dbReference type="PROSITE-ProRule" id="PRU01161"/>
    </source>
</evidence>
<feature type="active site" description="Proton acceptor" evidence="2">
    <location>
        <position position="274"/>
    </location>
</feature>
<evidence type="ECO:0000256" key="1">
    <source>
        <dbReference type="ARBA" id="ARBA00023098"/>
    </source>
</evidence>
<dbReference type="GO" id="GO:0004806">
    <property type="term" value="F:triacylglycerol lipase activity"/>
    <property type="evidence" value="ECO:0007669"/>
    <property type="project" value="TreeGrafter"/>
</dbReference>
<dbReference type="Proteomes" id="UP000887581">
    <property type="component" value="Unplaced"/>
</dbReference>
<evidence type="ECO:0000313" key="6">
    <source>
        <dbReference type="WBParaSite" id="sdigi.contig109.g4526.t1"/>
    </source>
</evidence>
<feature type="region of interest" description="Disordered" evidence="3">
    <location>
        <begin position="554"/>
        <end position="578"/>
    </location>
</feature>
<dbReference type="PANTHER" id="PTHR12406">
    <property type="entry name" value="CALCIUM-INDEPENDENT PHOSPHOLIPASE A2 IPLA2 -RELATED"/>
    <property type="match status" value="1"/>
</dbReference>
<keyword evidence="2" id="KW-0378">Hydrolase</keyword>
<dbReference type="GO" id="GO:0005811">
    <property type="term" value="C:lipid droplet"/>
    <property type="evidence" value="ECO:0007669"/>
    <property type="project" value="TreeGrafter"/>
</dbReference>
<dbReference type="GO" id="GO:0005737">
    <property type="term" value="C:cytoplasm"/>
    <property type="evidence" value="ECO:0007669"/>
    <property type="project" value="TreeGrafter"/>
</dbReference>
<dbReference type="Gene3D" id="3.40.1090.10">
    <property type="entry name" value="Cytosolic phospholipase A2 catalytic domain"/>
    <property type="match status" value="1"/>
</dbReference>
<dbReference type="AlphaFoldDB" id="A0A915PCM1"/>
<feature type="compositionally biased region" description="Basic and acidic residues" evidence="3">
    <location>
        <begin position="554"/>
        <end position="572"/>
    </location>
</feature>
<dbReference type="GO" id="GO:0016020">
    <property type="term" value="C:membrane"/>
    <property type="evidence" value="ECO:0007669"/>
    <property type="project" value="TreeGrafter"/>
</dbReference>
<name>A0A915PCM1_9BILA</name>
<feature type="short sequence motif" description="GXSXG" evidence="2">
    <location>
        <begin position="153"/>
        <end position="157"/>
    </location>
</feature>
<evidence type="ECO:0000256" key="3">
    <source>
        <dbReference type="SAM" id="MobiDB-lite"/>
    </source>
</evidence>
<dbReference type="SUPFAM" id="SSF52151">
    <property type="entry name" value="FabD/lysophospholipase-like"/>
    <property type="match status" value="1"/>
</dbReference>
<proteinExistence type="predicted"/>
<protein>
    <submittedName>
        <fullName evidence="6">PNPLA domain-containing protein</fullName>
    </submittedName>
</protein>
<accession>A0A915PCM1</accession>
<dbReference type="Pfam" id="PF01734">
    <property type="entry name" value="Patatin"/>
    <property type="match status" value="1"/>
</dbReference>
<reference evidence="6" key="1">
    <citation type="submission" date="2022-11" db="UniProtKB">
        <authorList>
            <consortium name="WormBaseParasite"/>
        </authorList>
    </citation>
    <scope>IDENTIFICATION</scope>
</reference>
<dbReference type="GO" id="GO:0019433">
    <property type="term" value="P:triglyceride catabolic process"/>
    <property type="evidence" value="ECO:0007669"/>
    <property type="project" value="TreeGrafter"/>
</dbReference>
<feature type="domain" description="PNPLA" evidence="4">
    <location>
        <begin position="118"/>
        <end position="287"/>
    </location>
</feature>
<evidence type="ECO:0000313" key="5">
    <source>
        <dbReference type="Proteomes" id="UP000887581"/>
    </source>
</evidence>
<keyword evidence="5" id="KW-1185">Reference proteome</keyword>
<sequence>MVETKPVTYFDLLCLRPLLPDSSCVKTTVSAVDEKCEIETSRGNKNHGLNSTFDEVSNESYGTAKCIIPSNANILYSQKKQNVFEQLEQCLRTACCWKKRKVGQMRLSRLFGEGDIALSFSGCGFLGVYHFGVLQGLNRDGKALMKRVKRCAGTSAGSLAAALWTFLPNDAEKGFIDVIKLAAEIHSLRFGVLSPDFVLHKKLQKIIDLYIPVNISDAQDRLYISVTHQKNNVNRLISQFISRDYLIDCLLASCYIPIYSGSSPPTINGDQYIDGGFTNNLATFEDLPTITVSPFSGNAVIAPNDYNSVKPFREWRLRVGTQEMKVNVQNMIRGAQALFPPSLEILKNYYEMGQRDAMRFLLDVGVLERQVMFTIQVLKKRVLYIFRLVLVVLGRLCCCFKRRKNIGELPYTVAHQSPQTFLKSVANEEQWKGWSETPFVSSVEDKIIEYRRKKAEPEVVTEEKNETDFFNDMQPKVLQTQRQEFPVTIQAYVGNVDDTEIRSSNLFAVKTDQMLPSYFGELGTLEDGNAYDETEEWDTQIDIEGVNNVLREQRAKERQERRLARQMEQAKRLERRKQ</sequence>
<dbReference type="InterPro" id="IPR016035">
    <property type="entry name" value="Acyl_Trfase/lysoPLipase"/>
</dbReference>
<feature type="short sequence motif" description="GXGXXG" evidence="2">
    <location>
        <begin position="122"/>
        <end position="127"/>
    </location>
</feature>
<feature type="active site" description="Nucleophile" evidence="2">
    <location>
        <position position="155"/>
    </location>
</feature>
<keyword evidence="2" id="KW-0442">Lipid degradation</keyword>
<organism evidence="5 6">
    <name type="scientific">Setaria digitata</name>
    <dbReference type="NCBI Taxonomy" id="48799"/>
    <lineage>
        <taxon>Eukaryota</taxon>
        <taxon>Metazoa</taxon>
        <taxon>Ecdysozoa</taxon>
        <taxon>Nematoda</taxon>
        <taxon>Chromadorea</taxon>
        <taxon>Rhabditida</taxon>
        <taxon>Spirurina</taxon>
        <taxon>Spiruromorpha</taxon>
        <taxon>Filarioidea</taxon>
        <taxon>Setariidae</taxon>
        <taxon>Setaria</taxon>
    </lineage>
</organism>
<dbReference type="InterPro" id="IPR033562">
    <property type="entry name" value="PLPL"/>
</dbReference>
<keyword evidence="1 2" id="KW-0443">Lipid metabolism</keyword>
<dbReference type="PANTHER" id="PTHR12406:SF38">
    <property type="entry name" value="PNPLA DOMAIN-CONTAINING PROTEIN"/>
    <property type="match status" value="1"/>
</dbReference>
<dbReference type="InterPro" id="IPR002641">
    <property type="entry name" value="PNPLA_dom"/>
</dbReference>
<dbReference type="WBParaSite" id="sdigi.contig109.g4526.t1">
    <property type="protein sequence ID" value="sdigi.contig109.g4526.t1"/>
    <property type="gene ID" value="sdigi.contig109.g4526"/>
</dbReference>
<feature type="short sequence motif" description="DGA/G" evidence="2">
    <location>
        <begin position="274"/>
        <end position="276"/>
    </location>
</feature>